<reference evidence="1" key="1">
    <citation type="submission" date="2021-11" db="EMBL/GenBank/DDBJ databases">
        <authorList>
            <person name="Denance N."/>
            <person name="Briand M."/>
            <person name="Dupas E."/>
            <person name="Durand K."/>
            <person name="Legendre B."/>
            <person name="Cunty A."/>
            <person name="Donnadieu C."/>
            <person name="Lopez Roques C."/>
            <person name="Cesbron S."/>
            <person name="Jacques M.A."/>
        </authorList>
    </citation>
    <scope>NUCLEOTIDE SEQUENCE</scope>
    <source>
        <strain evidence="1">CFBP8070</strain>
    </source>
</reference>
<reference evidence="1" key="2">
    <citation type="journal article" date="2023" name="Commun. Biol.">
        <title>Suspicions of two bridgehead invasions of Xylella fastidiosa subsp. multiplex in France.</title>
        <authorList>
            <person name="Dupas E."/>
            <person name="Durand K."/>
            <person name="Rieux A."/>
            <person name="Briand M."/>
            <person name="Pruvost O."/>
            <person name="Cunty A."/>
            <person name="Denance N."/>
            <person name="Donnadieu C."/>
            <person name="Legendre B."/>
            <person name="Lopez-Roques C."/>
            <person name="Cesbron S."/>
            <person name="Ravigne V."/>
            <person name="Jacques M.A."/>
        </authorList>
    </citation>
    <scope>NUCLEOTIDE SEQUENCE</scope>
    <source>
        <strain evidence="1">CFBP8070</strain>
    </source>
</reference>
<evidence type="ECO:0000313" key="1">
    <source>
        <dbReference type="EMBL" id="MDC6408900.1"/>
    </source>
</evidence>
<gene>
    <name evidence="1" type="ORF">LOK82_09790</name>
</gene>
<dbReference type="AlphaFoldDB" id="A0AAW6HX09"/>
<name>A0AAW6HX09_XYLFS</name>
<sequence>MLITDILALKDYPGRLDTPLPTAWSGITGLTHRVKTHHDSTSRCGHRTVDTRRLLYNCVQNTAPDIEIKRGKFRVEPDFASLPKAMTDAATTNAP</sequence>
<evidence type="ECO:0000313" key="2">
    <source>
        <dbReference type="Proteomes" id="UP001220702"/>
    </source>
</evidence>
<protein>
    <submittedName>
        <fullName evidence="1">Uncharacterized protein</fullName>
    </submittedName>
</protein>
<comment type="caution">
    <text evidence="1">The sequence shown here is derived from an EMBL/GenBank/DDBJ whole genome shotgun (WGS) entry which is preliminary data.</text>
</comment>
<dbReference type="Proteomes" id="UP001220702">
    <property type="component" value="Unassembled WGS sequence"/>
</dbReference>
<organism evidence="1 2">
    <name type="scientific">Xylella fastidiosa subsp. multiplex</name>
    <dbReference type="NCBI Taxonomy" id="644357"/>
    <lineage>
        <taxon>Bacteria</taxon>
        <taxon>Pseudomonadati</taxon>
        <taxon>Pseudomonadota</taxon>
        <taxon>Gammaproteobacteria</taxon>
        <taxon>Lysobacterales</taxon>
        <taxon>Lysobacteraceae</taxon>
        <taxon>Xylella</taxon>
    </lineage>
</organism>
<accession>A0AAW6HX09</accession>
<proteinExistence type="predicted"/>
<dbReference type="EMBL" id="JAJKGN010000002">
    <property type="protein sequence ID" value="MDC6408900.1"/>
    <property type="molecule type" value="Genomic_DNA"/>
</dbReference>